<comment type="caution">
    <text evidence="1">The sequence shown here is derived from an EMBL/GenBank/DDBJ whole genome shotgun (WGS) entry which is preliminary data.</text>
</comment>
<protein>
    <submittedName>
        <fullName evidence="1">Uncharacterized protein</fullName>
    </submittedName>
</protein>
<proteinExistence type="predicted"/>
<evidence type="ECO:0000313" key="1">
    <source>
        <dbReference type="EMBL" id="KAJ0045089.1"/>
    </source>
</evidence>
<dbReference type="Proteomes" id="UP001163603">
    <property type="component" value="Chromosome 3"/>
</dbReference>
<sequence>MISNPNLVFYACIANGSIILGEFLSREQGISEVLAQQCVDKTPPYHSMFSHTVSNRTYTFLINDPFTYFGIFDKNIQKSELLGFLNRIKSSFEEIFARGSVLDFDNMASRSLQSQFDAVFCEIMGLDLEFLNSSRSGSVDSARGRMVVAPLLGKPKGLKKKKRASTERGAADGDAKDVNGEKKVDMCDDKNALYAVDRQKVKQIWKKHVWVVLALDLIICAVLFGIWLLVCQGFQCIDG</sequence>
<gene>
    <name evidence="1" type="ORF">Pint_05058</name>
</gene>
<accession>A0ACC0Z2C1</accession>
<keyword evidence="2" id="KW-1185">Reference proteome</keyword>
<name>A0ACC0Z2C1_9ROSI</name>
<evidence type="ECO:0000313" key="2">
    <source>
        <dbReference type="Proteomes" id="UP001163603"/>
    </source>
</evidence>
<reference evidence="2" key="1">
    <citation type="journal article" date="2023" name="G3 (Bethesda)">
        <title>Genome assembly and association tests identify interacting loci associated with vigor, precocity, and sex in interspecific pistachio rootstocks.</title>
        <authorList>
            <person name="Palmer W."/>
            <person name="Jacygrad E."/>
            <person name="Sagayaradj S."/>
            <person name="Cavanaugh K."/>
            <person name="Han R."/>
            <person name="Bertier L."/>
            <person name="Beede B."/>
            <person name="Kafkas S."/>
            <person name="Golino D."/>
            <person name="Preece J."/>
            <person name="Michelmore R."/>
        </authorList>
    </citation>
    <scope>NUCLEOTIDE SEQUENCE [LARGE SCALE GENOMIC DNA]</scope>
</reference>
<dbReference type="EMBL" id="CM047738">
    <property type="protein sequence ID" value="KAJ0045089.1"/>
    <property type="molecule type" value="Genomic_DNA"/>
</dbReference>
<organism evidence="1 2">
    <name type="scientific">Pistacia integerrima</name>
    <dbReference type="NCBI Taxonomy" id="434235"/>
    <lineage>
        <taxon>Eukaryota</taxon>
        <taxon>Viridiplantae</taxon>
        <taxon>Streptophyta</taxon>
        <taxon>Embryophyta</taxon>
        <taxon>Tracheophyta</taxon>
        <taxon>Spermatophyta</taxon>
        <taxon>Magnoliopsida</taxon>
        <taxon>eudicotyledons</taxon>
        <taxon>Gunneridae</taxon>
        <taxon>Pentapetalae</taxon>
        <taxon>rosids</taxon>
        <taxon>malvids</taxon>
        <taxon>Sapindales</taxon>
        <taxon>Anacardiaceae</taxon>
        <taxon>Pistacia</taxon>
    </lineage>
</organism>